<gene>
    <name evidence="2" type="ORF">TrST_g5805</name>
</gene>
<feature type="signal peptide" evidence="1">
    <location>
        <begin position="1"/>
        <end position="17"/>
    </location>
</feature>
<dbReference type="Proteomes" id="UP001165085">
    <property type="component" value="Unassembled WGS sequence"/>
</dbReference>
<organism evidence="2 3">
    <name type="scientific">Triparma strigata</name>
    <dbReference type="NCBI Taxonomy" id="1606541"/>
    <lineage>
        <taxon>Eukaryota</taxon>
        <taxon>Sar</taxon>
        <taxon>Stramenopiles</taxon>
        <taxon>Ochrophyta</taxon>
        <taxon>Bolidophyceae</taxon>
        <taxon>Parmales</taxon>
        <taxon>Triparmaceae</taxon>
        <taxon>Triparma</taxon>
    </lineage>
</organism>
<feature type="chain" id="PRO_5040748021" evidence="1">
    <location>
        <begin position="18"/>
        <end position="151"/>
    </location>
</feature>
<protein>
    <submittedName>
        <fullName evidence="2">Uncharacterized protein</fullName>
    </submittedName>
</protein>
<dbReference type="EMBL" id="BRXY01000433">
    <property type="protein sequence ID" value="GMH94710.1"/>
    <property type="molecule type" value="Genomic_DNA"/>
</dbReference>
<dbReference type="AlphaFoldDB" id="A0A9W7BV68"/>
<evidence type="ECO:0000313" key="3">
    <source>
        <dbReference type="Proteomes" id="UP001165085"/>
    </source>
</evidence>
<reference evidence="3" key="1">
    <citation type="journal article" date="2023" name="Commun. Biol.">
        <title>Genome analysis of Parmales, the sister group of diatoms, reveals the evolutionary specialization of diatoms from phago-mixotrophs to photoautotrophs.</title>
        <authorList>
            <person name="Ban H."/>
            <person name="Sato S."/>
            <person name="Yoshikawa S."/>
            <person name="Yamada K."/>
            <person name="Nakamura Y."/>
            <person name="Ichinomiya M."/>
            <person name="Sato N."/>
            <person name="Blanc-Mathieu R."/>
            <person name="Endo H."/>
            <person name="Kuwata A."/>
            <person name="Ogata H."/>
        </authorList>
    </citation>
    <scope>NUCLEOTIDE SEQUENCE [LARGE SCALE GENOMIC DNA]</scope>
    <source>
        <strain evidence="3">NIES 3701</strain>
    </source>
</reference>
<keyword evidence="1" id="KW-0732">Signal</keyword>
<evidence type="ECO:0000313" key="2">
    <source>
        <dbReference type="EMBL" id="GMH94710.1"/>
    </source>
</evidence>
<proteinExistence type="predicted"/>
<name>A0A9W7BV68_9STRA</name>
<accession>A0A9W7BV68</accession>
<sequence length="151" mass="16184">MKSLRLLLLLAFPLANGFLPLSPVVSSSLRPLSVISQNRAINSLNQKSPSTTRVPLHLHSTPEPSNDIEVSNDYSNFPSFLKPLASSIDKSTGGWALSYADCSPETESTPLGLLFLSTNLGFIVSGLFLISQGLQTLGLLTDLAGIVLLWC</sequence>
<comment type="caution">
    <text evidence="2">The sequence shown here is derived from an EMBL/GenBank/DDBJ whole genome shotgun (WGS) entry which is preliminary data.</text>
</comment>
<keyword evidence="3" id="KW-1185">Reference proteome</keyword>
<evidence type="ECO:0000256" key="1">
    <source>
        <dbReference type="SAM" id="SignalP"/>
    </source>
</evidence>
<dbReference type="OrthoDB" id="194331at2759"/>